<dbReference type="CDD" id="cd05152">
    <property type="entry name" value="MPH2"/>
    <property type="match status" value="1"/>
</dbReference>
<dbReference type="EMBL" id="FOXX01000003">
    <property type="protein sequence ID" value="SFQ50864.1"/>
    <property type="molecule type" value="Genomic_DNA"/>
</dbReference>
<dbReference type="GeneID" id="93710474"/>
<name>A0A1I5Z309_9BACI</name>
<dbReference type="SUPFAM" id="SSF56112">
    <property type="entry name" value="Protein kinase-like (PK-like)"/>
    <property type="match status" value="1"/>
</dbReference>
<sequence length="299" mass="34515">MNKVEIKALAKRKGLNINEKTIRLNESGLDFQVAHVEDEQGQKWILRIPRRLNSMAKADQEKTVLDAVNQYTTIQAPYWEIFTDEVVAYKSLDGVPAGTINPEIQNYEWVLNIEDIPSAYHESFGRTLAEIHQLPISLVENTGIQIYTAYEARELMKTRMHKIKNEYEVREDLWNRWMKWVNNDNIWPKHTGLSHGDVHPGHILINRQSEVTGLIDWTEVAVTDVSRDFIVHYLFAGEKGLEKAIMAYEKAGGKTWPLMKEHILELETTRAISVAEFAEISGLQEYEEMARQMLGSIHQ</sequence>
<dbReference type="InterPro" id="IPR002575">
    <property type="entry name" value="Aminoglycoside_PTrfase"/>
</dbReference>
<dbReference type="Proteomes" id="UP000182762">
    <property type="component" value="Unassembled WGS sequence"/>
</dbReference>
<comment type="caution">
    <text evidence="2">The sequence shown here is derived from an EMBL/GenBank/DDBJ whole genome shotgun (WGS) entry which is preliminary data.</text>
</comment>
<organism evidence="2 3">
    <name type="scientific">Priestia endophytica DSM 13796</name>
    <dbReference type="NCBI Taxonomy" id="1121089"/>
    <lineage>
        <taxon>Bacteria</taxon>
        <taxon>Bacillati</taxon>
        <taxon>Bacillota</taxon>
        <taxon>Bacilli</taxon>
        <taxon>Bacillales</taxon>
        <taxon>Bacillaceae</taxon>
        <taxon>Priestia</taxon>
    </lineage>
</organism>
<protein>
    <submittedName>
        <fullName evidence="2">Macrolide phosphotransferase</fullName>
    </submittedName>
</protein>
<keyword evidence="3" id="KW-1185">Reference proteome</keyword>
<dbReference type="Gene3D" id="3.90.1200.10">
    <property type="match status" value="1"/>
</dbReference>
<dbReference type="InterPro" id="IPR011009">
    <property type="entry name" value="Kinase-like_dom_sf"/>
</dbReference>
<accession>A0A1I5Z309</accession>
<dbReference type="PANTHER" id="PTHR21310">
    <property type="entry name" value="AMINOGLYCOSIDE PHOSPHOTRANSFERASE-RELATED-RELATED"/>
    <property type="match status" value="1"/>
</dbReference>
<dbReference type="PANTHER" id="PTHR21310:SF15">
    <property type="entry name" value="AMINOGLYCOSIDE PHOSPHOTRANSFERASE DOMAIN-CONTAINING PROTEIN"/>
    <property type="match status" value="1"/>
</dbReference>
<proteinExistence type="predicted"/>
<evidence type="ECO:0000313" key="3">
    <source>
        <dbReference type="Proteomes" id="UP000182762"/>
    </source>
</evidence>
<dbReference type="RefSeq" id="WP_061805021.1">
    <property type="nucleotide sequence ID" value="NZ_FOXX01000003.1"/>
</dbReference>
<dbReference type="Pfam" id="PF01636">
    <property type="entry name" value="APH"/>
    <property type="match status" value="1"/>
</dbReference>
<dbReference type="Gene3D" id="3.30.200.20">
    <property type="entry name" value="Phosphorylase Kinase, domain 1"/>
    <property type="match status" value="1"/>
</dbReference>
<evidence type="ECO:0000313" key="2">
    <source>
        <dbReference type="EMBL" id="SFQ50864.1"/>
    </source>
</evidence>
<gene>
    <name evidence="2" type="ORF">SAMN02745910_01784</name>
</gene>
<evidence type="ECO:0000259" key="1">
    <source>
        <dbReference type="Pfam" id="PF01636"/>
    </source>
</evidence>
<reference evidence="2 3" key="1">
    <citation type="submission" date="2016-10" db="EMBL/GenBank/DDBJ databases">
        <authorList>
            <person name="Varghese N."/>
            <person name="Submissions S."/>
        </authorList>
    </citation>
    <scope>NUCLEOTIDE SEQUENCE [LARGE SCALE GENOMIC DNA]</scope>
    <source>
        <strain evidence="2 3">DSM 13796</strain>
    </source>
</reference>
<dbReference type="InterPro" id="IPR051678">
    <property type="entry name" value="AGP_Transferase"/>
</dbReference>
<feature type="domain" description="Aminoglycoside phosphotransferase" evidence="1">
    <location>
        <begin position="21"/>
        <end position="261"/>
    </location>
</feature>